<reference evidence="2 3" key="1">
    <citation type="journal article" date="2023" name="Arcadia Sci">
        <title>De novo assembly of a long-read Amblyomma americanum tick genome.</title>
        <authorList>
            <person name="Chou S."/>
            <person name="Poskanzer K.E."/>
            <person name="Rollins M."/>
            <person name="Thuy-Boun P.S."/>
        </authorList>
    </citation>
    <scope>NUCLEOTIDE SEQUENCE [LARGE SCALE GENOMIC DNA]</scope>
    <source>
        <strain evidence="2">F_SG_1</strain>
        <tissue evidence="2">Salivary glands</tissue>
    </source>
</reference>
<feature type="compositionally biased region" description="Basic and acidic residues" evidence="1">
    <location>
        <begin position="71"/>
        <end position="80"/>
    </location>
</feature>
<comment type="caution">
    <text evidence="2">The sequence shown here is derived from an EMBL/GenBank/DDBJ whole genome shotgun (WGS) entry which is preliminary data.</text>
</comment>
<sequence>MEGRLLDSPCSDECLPSRDYGVAPRSPPEEERAVLGCCAVQQQLEAAGSDMDTIPEEETGSASSELLTESSHLDSDRSEPEDSSESPLPRDTPEEGSGE</sequence>
<proteinExistence type="predicted"/>
<name>A0AAQ4DZC8_AMBAM</name>
<protein>
    <submittedName>
        <fullName evidence="2">Uncharacterized protein</fullName>
    </submittedName>
</protein>
<dbReference type="Proteomes" id="UP001321473">
    <property type="component" value="Unassembled WGS sequence"/>
</dbReference>
<gene>
    <name evidence="2" type="ORF">V5799_005400</name>
</gene>
<dbReference type="EMBL" id="JARKHS020024935">
    <property type="protein sequence ID" value="KAK8767818.1"/>
    <property type="molecule type" value="Genomic_DNA"/>
</dbReference>
<organism evidence="2 3">
    <name type="scientific">Amblyomma americanum</name>
    <name type="common">Lone star tick</name>
    <dbReference type="NCBI Taxonomy" id="6943"/>
    <lineage>
        <taxon>Eukaryota</taxon>
        <taxon>Metazoa</taxon>
        <taxon>Ecdysozoa</taxon>
        <taxon>Arthropoda</taxon>
        <taxon>Chelicerata</taxon>
        <taxon>Arachnida</taxon>
        <taxon>Acari</taxon>
        <taxon>Parasitiformes</taxon>
        <taxon>Ixodida</taxon>
        <taxon>Ixodoidea</taxon>
        <taxon>Ixodidae</taxon>
        <taxon>Amblyomminae</taxon>
        <taxon>Amblyomma</taxon>
    </lineage>
</organism>
<feature type="region of interest" description="Disordered" evidence="1">
    <location>
        <begin position="1"/>
        <end position="33"/>
    </location>
</feature>
<evidence type="ECO:0000313" key="2">
    <source>
        <dbReference type="EMBL" id="KAK8767818.1"/>
    </source>
</evidence>
<keyword evidence="3" id="KW-1185">Reference proteome</keyword>
<feature type="compositionally biased region" description="Polar residues" evidence="1">
    <location>
        <begin position="60"/>
        <end position="70"/>
    </location>
</feature>
<evidence type="ECO:0000256" key="1">
    <source>
        <dbReference type="SAM" id="MobiDB-lite"/>
    </source>
</evidence>
<accession>A0AAQ4DZC8</accession>
<dbReference type="AlphaFoldDB" id="A0AAQ4DZC8"/>
<feature type="region of interest" description="Disordered" evidence="1">
    <location>
        <begin position="47"/>
        <end position="99"/>
    </location>
</feature>
<evidence type="ECO:0000313" key="3">
    <source>
        <dbReference type="Proteomes" id="UP001321473"/>
    </source>
</evidence>